<dbReference type="Proteomes" id="UP000606193">
    <property type="component" value="Unassembled WGS sequence"/>
</dbReference>
<keyword evidence="3" id="KW-1185">Reference proteome</keyword>
<evidence type="ECO:0000313" key="3">
    <source>
        <dbReference type="Proteomes" id="UP000606193"/>
    </source>
</evidence>
<accession>A0ABR7N4V2</accession>
<proteinExistence type="predicted"/>
<gene>
    <name evidence="2" type="ORF">H8704_13535</name>
</gene>
<dbReference type="EMBL" id="JACRSX010000032">
    <property type="protein sequence ID" value="MBC8563623.1"/>
    <property type="molecule type" value="Genomic_DNA"/>
</dbReference>
<feature type="transmembrane region" description="Helical" evidence="1">
    <location>
        <begin position="62"/>
        <end position="85"/>
    </location>
</feature>
<evidence type="ECO:0000313" key="2">
    <source>
        <dbReference type="EMBL" id="MBC8563623.1"/>
    </source>
</evidence>
<keyword evidence="1" id="KW-0472">Membrane</keyword>
<name>A0ABR7N4V2_9FIRM</name>
<feature type="transmembrane region" description="Helical" evidence="1">
    <location>
        <begin position="105"/>
        <end position="131"/>
    </location>
</feature>
<sequence>MMLEEEIQDAYYRSQNKEATREKLNTLMLIKKVITLIAFMFLFARMLHIAGAKTFVQGVLLAYGYALALFAWDTFFLDWVLFANIKKIRLPGTEHMDKEYHQKWFHVKGCIPMIPVFAVIGALSSLLVLWIW</sequence>
<evidence type="ECO:0000256" key="1">
    <source>
        <dbReference type="SAM" id="Phobius"/>
    </source>
</evidence>
<keyword evidence="1" id="KW-0812">Transmembrane</keyword>
<organism evidence="2 3">
    <name type="scientific">Jutongia huaianensis</name>
    <dbReference type="NCBI Taxonomy" id="2763668"/>
    <lineage>
        <taxon>Bacteria</taxon>
        <taxon>Bacillati</taxon>
        <taxon>Bacillota</taxon>
        <taxon>Clostridia</taxon>
        <taxon>Lachnospirales</taxon>
        <taxon>Lachnospiraceae</taxon>
        <taxon>Jutongia</taxon>
    </lineage>
</organism>
<dbReference type="RefSeq" id="WP_249298616.1">
    <property type="nucleotide sequence ID" value="NZ_JACRSX010000032.1"/>
</dbReference>
<comment type="caution">
    <text evidence="2">The sequence shown here is derived from an EMBL/GenBank/DDBJ whole genome shotgun (WGS) entry which is preliminary data.</text>
</comment>
<feature type="transmembrane region" description="Helical" evidence="1">
    <location>
        <begin position="33"/>
        <end position="50"/>
    </location>
</feature>
<protein>
    <submittedName>
        <fullName evidence="2">Uncharacterized protein</fullName>
    </submittedName>
</protein>
<keyword evidence="1" id="KW-1133">Transmembrane helix</keyword>
<reference evidence="2 3" key="1">
    <citation type="submission" date="2020-08" db="EMBL/GenBank/DDBJ databases">
        <title>Genome public.</title>
        <authorList>
            <person name="Liu C."/>
            <person name="Sun Q."/>
        </authorList>
    </citation>
    <scope>NUCLEOTIDE SEQUENCE [LARGE SCALE GENOMIC DNA]</scope>
    <source>
        <strain evidence="2 3">NSJ-37</strain>
    </source>
</reference>